<dbReference type="EC" id="3.2.2.21" evidence="2"/>
<dbReference type="RefSeq" id="WP_110170536.1">
    <property type="nucleotide sequence ID" value="NZ_CP015136.1"/>
</dbReference>
<accession>A0A143PLR8</accession>
<name>A0A143PLR8_LUTPR</name>
<dbReference type="InterPro" id="IPR011257">
    <property type="entry name" value="DNA_glycosylase"/>
</dbReference>
<evidence type="ECO:0000313" key="7">
    <source>
        <dbReference type="Proteomes" id="UP000076079"/>
    </source>
</evidence>
<dbReference type="OrthoDB" id="9785929at2"/>
<comment type="catalytic activity">
    <reaction evidence="1">
        <text>Hydrolysis of alkylated DNA, releasing 3-methyladenine, 3-methylguanine, 7-methylguanine and 7-methyladenine.</text>
        <dbReference type="EC" id="3.2.2.21"/>
    </reaction>
</comment>
<feature type="domain" description="HhH-GPD" evidence="5">
    <location>
        <begin position="124"/>
        <end position="283"/>
    </location>
</feature>
<dbReference type="InterPro" id="IPR051912">
    <property type="entry name" value="Alkylbase_DNA_Glycosylase/TA"/>
</dbReference>
<dbReference type="GO" id="GO:0005737">
    <property type="term" value="C:cytoplasm"/>
    <property type="evidence" value="ECO:0007669"/>
    <property type="project" value="TreeGrafter"/>
</dbReference>
<protein>
    <recommendedName>
        <fullName evidence="2">DNA-3-methyladenine glycosylase II</fullName>
        <ecNumber evidence="2">3.2.2.21</ecNumber>
    </recommendedName>
</protein>
<evidence type="ECO:0000256" key="2">
    <source>
        <dbReference type="ARBA" id="ARBA00012000"/>
    </source>
</evidence>
<dbReference type="EMBL" id="CP015136">
    <property type="protein sequence ID" value="AMY08719.1"/>
    <property type="molecule type" value="Genomic_DNA"/>
</dbReference>
<dbReference type="PANTHER" id="PTHR43003">
    <property type="entry name" value="DNA-3-METHYLADENINE GLYCOSYLASE"/>
    <property type="match status" value="1"/>
</dbReference>
<organism evidence="6 7">
    <name type="scientific">Luteitalea pratensis</name>
    <dbReference type="NCBI Taxonomy" id="1855912"/>
    <lineage>
        <taxon>Bacteria</taxon>
        <taxon>Pseudomonadati</taxon>
        <taxon>Acidobacteriota</taxon>
        <taxon>Vicinamibacteria</taxon>
        <taxon>Vicinamibacterales</taxon>
        <taxon>Vicinamibacteraceae</taxon>
        <taxon>Luteitalea</taxon>
    </lineage>
</organism>
<evidence type="ECO:0000256" key="1">
    <source>
        <dbReference type="ARBA" id="ARBA00000086"/>
    </source>
</evidence>
<keyword evidence="4" id="KW-0234">DNA repair</keyword>
<dbReference type="PANTHER" id="PTHR43003:SF6">
    <property type="entry name" value="DNA GLYCOSYLASE"/>
    <property type="match status" value="1"/>
</dbReference>
<dbReference type="GO" id="GO:0032993">
    <property type="term" value="C:protein-DNA complex"/>
    <property type="evidence" value="ECO:0007669"/>
    <property type="project" value="TreeGrafter"/>
</dbReference>
<reference evidence="7" key="2">
    <citation type="submission" date="2016-04" db="EMBL/GenBank/DDBJ databases">
        <title>First Complete Genome Sequence of a Subdivision 6 Acidobacterium.</title>
        <authorList>
            <person name="Huang S."/>
            <person name="Vieira S."/>
            <person name="Bunk B."/>
            <person name="Riedel T."/>
            <person name="Sproeer C."/>
            <person name="Overmann J."/>
        </authorList>
    </citation>
    <scope>NUCLEOTIDE SEQUENCE [LARGE SCALE GENOMIC DNA]</scope>
    <source>
        <strain evidence="7">DSM 100886 HEG_-6_39</strain>
    </source>
</reference>
<dbReference type="GO" id="GO:0006307">
    <property type="term" value="P:DNA alkylation repair"/>
    <property type="evidence" value="ECO:0007669"/>
    <property type="project" value="TreeGrafter"/>
</dbReference>
<keyword evidence="7" id="KW-1185">Reference proteome</keyword>
<dbReference type="Proteomes" id="UP000076079">
    <property type="component" value="Chromosome"/>
</dbReference>
<dbReference type="GO" id="GO:0006285">
    <property type="term" value="P:base-excision repair, AP site formation"/>
    <property type="evidence" value="ECO:0007669"/>
    <property type="project" value="TreeGrafter"/>
</dbReference>
<sequence length="295" mass="32756">MTPDASDTWPLPEPYDFLETTRWWRLGVRDPTVRRDANGLWRTSHTADGPVTVRLTIGGARLRADAWGLGATAVLEDVPRWVGLDEPPWALPSHPAVDRMLRTYGGVRLTDTRDVFDAMVNTVLQQLVTWEHAAMTWRRLCERHGERAPGPIEMRLSPTPRAIRAAGTMHLQAAGVGLKQARTLMTVAGVAHAIRRAANLPTQDAAELLQKVRGIGPWTASMVLGMRLGRPEPIPIGDFHLPSTIAWALAGEPRATDARMLELLSPFGDQAFRVVRLVWAARIEAPRRGPRAPWR</sequence>
<dbReference type="GO" id="GO:0032131">
    <property type="term" value="F:alkylated DNA binding"/>
    <property type="evidence" value="ECO:0007669"/>
    <property type="project" value="TreeGrafter"/>
</dbReference>
<dbReference type="GO" id="GO:0043916">
    <property type="term" value="F:DNA-7-methylguanine glycosylase activity"/>
    <property type="evidence" value="ECO:0007669"/>
    <property type="project" value="TreeGrafter"/>
</dbReference>
<evidence type="ECO:0000256" key="3">
    <source>
        <dbReference type="ARBA" id="ARBA00022763"/>
    </source>
</evidence>
<evidence type="ECO:0000313" key="6">
    <source>
        <dbReference type="EMBL" id="AMY08719.1"/>
    </source>
</evidence>
<dbReference type="Gene3D" id="1.10.340.30">
    <property type="entry name" value="Hypothetical protein, domain 2"/>
    <property type="match status" value="1"/>
</dbReference>
<evidence type="ECO:0000256" key="4">
    <source>
        <dbReference type="ARBA" id="ARBA00023204"/>
    </source>
</evidence>
<reference evidence="6 7" key="1">
    <citation type="journal article" date="2016" name="Genome Announc.">
        <title>First Complete Genome Sequence of a Subdivision 6 Acidobacterium Strain.</title>
        <authorList>
            <person name="Huang S."/>
            <person name="Vieira S."/>
            <person name="Bunk B."/>
            <person name="Riedel T."/>
            <person name="Sproer C."/>
            <person name="Overmann J."/>
        </authorList>
    </citation>
    <scope>NUCLEOTIDE SEQUENCE [LARGE SCALE GENOMIC DNA]</scope>
    <source>
        <strain evidence="7">DSM 100886 HEG_-6_39</strain>
    </source>
</reference>
<dbReference type="STRING" id="1855912.LuPra_01923"/>
<keyword evidence="3" id="KW-0227">DNA damage</keyword>
<dbReference type="KEGG" id="abac:LuPra_01923"/>
<dbReference type="SUPFAM" id="SSF48150">
    <property type="entry name" value="DNA-glycosylase"/>
    <property type="match status" value="1"/>
</dbReference>
<dbReference type="InterPro" id="IPR003265">
    <property type="entry name" value="HhH-GPD_domain"/>
</dbReference>
<dbReference type="SMART" id="SM00478">
    <property type="entry name" value="ENDO3c"/>
    <property type="match status" value="1"/>
</dbReference>
<dbReference type="CDD" id="cd00056">
    <property type="entry name" value="ENDO3c"/>
    <property type="match status" value="1"/>
</dbReference>
<proteinExistence type="predicted"/>
<keyword evidence="6" id="KW-0378">Hydrolase</keyword>
<keyword evidence="6" id="KW-0326">Glycosidase</keyword>
<dbReference type="GO" id="GO:0008725">
    <property type="term" value="F:DNA-3-methyladenine glycosylase activity"/>
    <property type="evidence" value="ECO:0007669"/>
    <property type="project" value="TreeGrafter"/>
</dbReference>
<gene>
    <name evidence="6" type="primary">alkA_2</name>
    <name evidence="6" type="ORF">LuPra_01923</name>
</gene>
<dbReference type="AlphaFoldDB" id="A0A143PLR8"/>
<evidence type="ECO:0000259" key="5">
    <source>
        <dbReference type="SMART" id="SM00478"/>
    </source>
</evidence>